<keyword evidence="3" id="KW-1185">Reference proteome</keyword>
<dbReference type="Proteomes" id="UP001161247">
    <property type="component" value="Chromosome 1"/>
</dbReference>
<name>A0AAV1C5S5_OLDCO</name>
<protein>
    <submittedName>
        <fullName evidence="2">OLC1v1025483C1</fullName>
    </submittedName>
</protein>
<dbReference type="InterPro" id="IPR006566">
    <property type="entry name" value="FBD"/>
</dbReference>
<dbReference type="EMBL" id="OX459118">
    <property type="protein sequence ID" value="CAI9090666.1"/>
    <property type="molecule type" value="Genomic_DNA"/>
</dbReference>
<proteinExistence type="predicted"/>
<gene>
    <name evidence="2" type="ORF">OLC1_LOCUS2766</name>
</gene>
<evidence type="ECO:0000313" key="2">
    <source>
        <dbReference type="EMBL" id="CAI9090666.1"/>
    </source>
</evidence>
<dbReference type="InterPro" id="IPR032675">
    <property type="entry name" value="LRR_dom_sf"/>
</dbReference>
<evidence type="ECO:0000313" key="3">
    <source>
        <dbReference type="Proteomes" id="UP001161247"/>
    </source>
</evidence>
<dbReference type="Gene3D" id="3.80.10.10">
    <property type="entry name" value="Ribonuclease Inhibitor"/>
    <property type="match status" value="1"/>
</dbReference>
<dbReference type="Pfam" id="PF08387">
    <property type="entry name" value="FBD"/>
    <property type="match status" value="1"/>
</dbReference>
<organism evidence="2 3">
    <name type="scientific">Oldenlandia corymbosa var. corymbosa</name>
    <dbReference type="NCBI Taxonomy" id="529605"/>
    <lineage>
        <taxon>Eukaryota</taxon>
        <taxon>Viridiplantae</taxon>
        <taxon>Streptophyta</taxon>
        <taxon>Embryophyta</taxon>
        <taxon>Tracheophyta</taxon>
        <taxon>Spermatophyta</taxon>
        <taxon>Magnoliopsida</taxon>
        <taxon>eudicotyledons</taxon>
        <taxon>Gunneridae</taxon>
        <taxon>Pentapetalae</taxon>
        <taxon>asterids</taxon>
        <taxon>lamiids</taxon>
        <taxon>Gentianales</taxon>
        <taxon>Rubiaceae</taxon>
        <taxon>Rubioideae</taxon>
        <taxon>Spermacoceae</taxon>
        <taxon>Hedyotis-Oldenlandia complex</taxon>
        <taxon>Oldenlandia</taxon>
    </lineage>
</organism>
<sequence length="324" mass="37275">MEKFGLRWMNECQAVYANKWISHTIACNVKVLNLKVRFPAKARDFGDSLVHLPGTLFTCEKLEFLRFYDNESFPETEELKIHAPALEDLRLTDNVSRKFSLEGLTSLRDVSLDLCHTKRYEQANYGNIVVKQVQAMDCVKVLTLSYRTTVALNSATTKLAGGFENLTKLYIQIYCCRWSVLKDLLGCFMKLELLDIKKILCANSEHRACWSEPTNVPKCMVHSLVHVSLHGFEGFNDEVELTRYVLKHGLAMKRINICCFSHRCDLKKKFRILQKIAMFPRVSPPVKSTFLEMNLMAWLIHLLDALRCNFEDSQPFGFSLSKTG</sequence>
<dbReference type="SUPFAM" id="SSF52047">
    <property type="entry name" value="RNI-like"/>
    <property type="match status" value="1"/>
</dbReference>
<dbReference type="AlphaFoldDB" id="A0AAV1C5S5"/>
<reference evidence="2" key="1">
    <citation type="submission" date="2023-03" db="EMBL/GenBank/DDBJ databases">
        <authorList>
            <person name="Julca I."/>
        </authorList>
    </citation>
    <scope>NUCLEOTIDE SEQUENCE</scope>
</reference>
<dbReference type="PANTHER" id="PTHR31900:SF30">
    <property type="entry name" value="SUPERFAMILY PROTEIN, PUTATIVE-RELATED"/>
    <property type="match status" value="1"/>
</dbReference>
<evidence type="ECO:0000259" key="1">
    <source>
        <dbReference type="Pfam" id="PF08387"/>
    </source>
</evidence>
<accession>A0AAV1C5S5</accession>
<feature type="domain" description="FBD" evidence="1">
    <location>
        <begin position="212"/>
        <end position="257"/>
    </location>
</feature>
<dbReference type="PANTHER" id="PTHR31900">
    <property type="entry name" value="F-BOX/RNI SUPERFAMILY PROTEIN-RELATED"/>
    <property type="match status" value="1"/>
</dbReference>
<dbReference type="InterPro" id="IPR050232">
    <property type="entry name" value="FBL13/AtMIF1-like"/>
</dbReference>